<reference evidence="2" key="3">
    <citation type="submission" date="2020-11" db="EMBL/GenBank/DDBJ databases">
        <title>Enhanced detection system for hospital associated transmission using whole genome sequencing surveillance.</title>
        <authorList>
            <person name="Harrison L.H."/>
            <person name="Van Tyne D."/>
            <person name="Marsh J.W."/>
            <person name="Griffith M.P."/>
            <person name="Snyder D.J."/>
            <person name="Cooper V.S."/>
            <person name="Mustapha M."/>
        </authorList>
    </citation>
    <scope>NUCLEOTIDE SEQUENCE</scope>
    <source>
        <strain evidence="2">CB00014</strain>
    </source>
</reference>
<proteinExistence type="predicted"/>
<dbReference type="Proteomes" id="UP000282299">
    <property type="component" value="Unassembled WGS sequence"/>
</dbReference>
<dbReference type="PANTHER" id="PTHR39639:SF1">
    <property type="entry name" value="DUF262 DOMAIN-CONTAINING PROTEIN"/>
    <property type="match status" value="1"/>
</dbReference>
<evidence type="ECO:0000313" key="3">
    <source>
        <dbReference type="EMBL" id="RSC20251.1"/>
    </source>
</evidence>
<dbReference type="EMBL" id="JADVNV010000008">
    <property type="protein sequence ID" value="MBJ9869831.1"/>
    <property type="molecule type" value="Genomic_DNA"/>
</dbReference>
<evidence type="ECO:0000259" key="1">
    <source>
        <dbReference type="Pfam" id="PF03235"/>
    </source>
</evidence>
<reference evidence="3" key="1">
    <citation type="submission" date="2018-10" db="EMBL/GenBank/DDBJ databases">
        <title>FDA dAtabase for Regulatory Grade micrObial Sequences (FDA-ARGOS): Supporting development and validation of Infectious Disease Dx tests.</title>
        <authorList>
            <person name="Campos J."/>
            <person name="Goldberg B."/>
            <person name="Tallon L.J."/>
            <person name="Sadzewicz L."/>
            <person name="Zhao X."/>
            <person name="Vavikolanu K."/>
            <person name="Mehta A."/>
            <person name="Aluvathingal J."/>
            <person name="Nadendla S."/>
            <person name="Geyer C."/>
            <person name="Nandy P."/>
            <person name="Yan Y."/>
            <person name="Sichtig H."/>
        </authorList>
    </citation>
    <scope>NUCLEOTIDE SEQUENCE</scope>
    <source>
        <strain evidence="3">FDAARGOS_526</strain>
    </source>
</reference>
<organism evidence="3 4">
    <name type="scientific">Citrobacter koseri</name>
    <name type="common">Citrobacter diversus</name>
    <dbReference type="NCBI Taxonomy" id="545"/>
    <lineage>
        <taxon>Bacteria</taxon>
        <taxon>Pseudomonadati</taxon>
        <taxon>Pseudomonadota</taxon>
        <taxon>Gammaproteobacteria</taxon>
        <taxon>Enterobacterales</taxon>
        <taxon>Enterobacteriaceae</taxon>
        <taxon>Citrobacter</taxon>
    </lineage>
</organism>
<sequence>MMNLENVLIDIETMLIGKELQPIHQSTGVLYVTKIDRVAGKYFVYSPKDKKTIGRTISTELGAIVNDLNRRGFCNVDQSLYGSGSSRNHPETIFANLPYIQHFKYKNKKHILLREEMVHEPGTLSEVQGASFRTLRKQIDNYLDLDLELLNNKQEKIIQDLYDAYDIVLKKYSAELSVLKIEQSLKNLKLINKELSDSVVCLDRRPSDNILTKDKESLGYVSIEDSLDTPENTGVDIGEDNIIDGDDLKKQLFAAETKLGVAKIRMMTPTLSLIFDRVEFKDIELQPDFQRKDRIWKADKKSKLVESILMRLPLPVFYFGEKSDGSWIVVDGLQRTTSIYDFMSNKFPLANLEILSNLNGKYFKDLSRTEQRDIREYAITAYLIDVDERNSNLVVELFHRINTYGVKLSDQEIRSALNQGSSVKFLRFLASLNSFKEATRYKVKPDRQKDMELCLSALSFMVRGYKDYGQGSYDSFLSGTMSYLNAFELHLENEDDIDNGNSIIRTDCKEYIEIYEKYDSALKLAKEIFGDFAFVKEPISNSSPISKQLFELVIYYFSKMSPAQREILRKNASEFIDHLYTAIEENSKEYADWYSKTYNETDRGFKDALSTSTGKRITVLYRFEAFAEILKTTTGIVFDYYDGENTHVND</sequence>
<name>A0AAQ0VCF6_CITKO</name>
<dbReference type="Proteomes" id="UP000807555">
    <property type="component" value="Unassembled WGS sequence"/>
</dbReference>
<accession>A0AAQ0VCF6</accession>
<dbReference type="PANTHER" id="PTHR39639">
    <property type="entry name" value="CHROMOSOME 16, WHOLE GENOME SHOTGUN SEQUENCE"/>
    <property type="match status" value="1"/>
</dbReference>
<dbReference type="AlphaFoldDB" id="A0AAQ0VCF6"/>
<dbReference type="InterPro" id="IPR004919">
    <property type="entry name" value="GmrSD_N"/>
</dbReference>
<protein>
    <submittedName>
        <fullName evidence="3">DUF262 domain-containing protein</fullName>
    </submittedName>
</protein>
<feature type="domain" description="GmrSD restriction endonucleases N-terminal" evidence="1">
    <location>
        <begin position="285"/>
        <end position="416"/>
    </location>
</feature>
<gene>
    <name evidence="3" type="ORF">EGS84_24075</name>
    <name evidence="2" type="ORF">I5687_17900</name>
</gene>
<evidence type="ECO:0000313" key="2">
    <source>
        <dbReference type="EMBL" id="MBJ9869831.1"/>
    </source>
</evidence>
<dbReference type="EMBL" id="RKIT01000002">
    <property type="protein sequence ID" value="RSC20251.1"/>
    <property type="molecule type" value="Genomic_DNA"/>
</dbReference>
<comment type="caution">
    <text evidence="3">The sequence shown here is derived from an EMBL/GenBank/DDBJ whole genome shotgun (WGS) entry which is preliminary data.</text>
</comment>
<evidence type="ECO:0000313" key="4">
    <source>
        <dbReference type="Proteomes" id="UP000282299"/>
    </source>
</evidence>
<reference evidence="4" key="2">
    <citation type="submission" date="2018-10" db="EMBL/GenBank/DDBJ databases">
        <title>FDA dAtabase for Regulatory Grade micrObial Sequences (FDA-ARGOS): Supporting development and validation of Infectious Disease Dx tests.</title>
        <authorList>
            <person name="Goldberg B."/>
            <person name="Campos J."/>
            <person name="Tallon L."/>
            <person name="Sadzewicz L."/>
            <person name="Zhao X."/>
            <person name="Vavikolanu K."/>
            <person name="Mehta A."/>
            <person name="Aluvathingal J."/>
            <person name="Nadendla S."/>
            <person name="Geyer C."/>
            <person name="Nandy P."/>
            <person name="Yan Y."/>
            <person name="Sichtig H."/>
        </authorList>
    </citation>
    <scope>NUCLEOTIDE SEQUENCE [LARGE SCALE GENOMIC DNA]</scope>
    <source>
        <strain evidence="4">FDAARGOS_526</strain>
    </source>
</reference>
<dbReference type="Pfam" id="PF03235">
    <property type="entry name" value="GmrSD_N"/>
    <property type="match status" value="1"/>
</dbReference>